<name>A0A1S1R2G4_9ACTN</name>
<organism evidence="3 4">
    <name type="scientific">Parafrankia colletiae</name>
    <dbReference type="NCBI Taxonomy" id="573497"/>
    <lineage>
        <taxon>Bacteria</taxon>
        <taxon>Bacillati</taxon>
        <taxon>Actinomycetota</taxon>
        <taxon>Actinomycetes</taxon>
        <taxon>Frankiales</taxon>
        <taxon>Frankiaceae</taxon>
        <taxon>Parafrankia</taxon>
    </lineage>
</organism>
<evidence type="ECO:0000313" key="4">
    <source>
        <dbReference type="Proteomes" id="UP000179627"/>
    </source>
</evidence>
<accession>A0A1S1R2G4</accession>
<dbReference type="AlphaFoldDB" id="A0A1S1R2G4"/>
<dbReference type="Gene3D" id="3.20.20.30">
    <property type="entry name" value="Luciferase-like domain"/>
    <property type="match status" value="1"/>
</dbReference>
<evidence type="ECO:0000313" key="3">
    <source>
        <dbReference type="EMBL" id="OHV40370.1"/>
    </source>
</evidence>
<dbReference type="EMBL" id="MBLM01000079">
    <property type="protein sequence ID" value="OHV40370.1"/>
    <property type="molecule type" value="Genomic_DNA"/>
</dbReference>
<dbReference type="Pfam" id="PF00296">
    <property type="entry name" value="Bac_luciferase"/>
    <property type="match status" value="1"/>
</dbReference>
<dbReference type="InterPro" id="IPR011251">
    <property type="entry name" value="Luciferase-like_dom"/>
</dbReference>
<evidence type="ECO:0000256" key="1">
    <source>
        <dbReference type="ARBA" id="ARBA00023002"/>
    </source>
</evidence>
<dbReference type="CDD" id="cd00347">
    <property type="entry name" value="Flavin_utilizing_monoxygenases"/>
    <property type="match status" value="1"/>
</dbReference>
<gene>
    <name evidence="3" type="ORF">CC117_33620</name>
</gene>
<feature type="domain" description="Luciferase-like" evidence="2">
    <location>
        <begin position="1"/>
        <end position="246"/>
    </location>
</feature>
<dbReference type="SUPFAM" id="SSF51679">
    <property type="entry name" value="Bacterial luciferase-like"/>
    <property type="match status" value="1"/>
</dbReference>
<evidence type="ECO:0000259" key="2">
    <source>
        <dbReference type="Pfam" id="PF00296"/>
    </source>
</evidence>
<reference evidence="4" key="1">
    <citation type="submission" date="2016-07" db="EMBL/GenBank/DDBJ databases">
        <title>Sequence Frankia sp. strain CcI1.17.</title>
        <authorList>
            <person name="Ghodhbane-Gtari F."/>
            <person name="Swanson E."/>
            <person name="Gueddou A."/>
            <person name="Morris K."/>
            <person name="Hezbri K."/>
            <person name="Ktari A."/>
            <person name="Nouioui I."/>
            <person name="Abebe-Akele F."/>
            <person name="Simpson S."/>
            <person name="Thomas K."/>
            <person name="Gtari M."/>
            <person name="Tisa L.S."/>
            <person name="Hurst S."/>
        </authorList>
    </citation>
    <scope>NUCLEOTIDE SEQUENCE [LARGE SCALE GENOMIC DNA]</scope>
    <source>
        <strain evidence="4">Cc1.17</strain>
    </source>
</reference>
<proteinExistence type="predicted"/>
<dbReference type="RefSeq" id="WP_071083340.1">
    <property type="nucleotide sequence ID" value="NZ_MBLM01000079.1"/>
</dbReference>
<dbReference type="OrthoDB" id="5241778at2"/>
<dbReference type="Proteomes" id="UP000179627">
    <property type="component" value="Unassembled WGS sequence"/>
</dbReference>
<dbReference type="InterPro" id="IPR036661">
    <property type="entry name" value="Luciferase-like_sf"/>
</dbReference>
<sequence length="277" mass="30265">MSGGRFTLSMGRGDSSLAYVGVPPVPLAYYEKSLRTVQAYMRNEPVAASLAASFLGPLNRGFDQLSVAEVPESSQMTWMPDDYVKPELEAAASGPKVIAAAARHADRISFALGTDLARLAWAIQTARDEAEKNGRDPGSLSFGAFVPFYPHHDQNVARDLARGTVASMSRFSAMHKKVNEASPILDRDRENMERIAKNYNMNKHGARASSHSHLLDPEFIDSFGLVGDPQRCLEKMMAIEDLGIDRLILWTGELTGHAGESYRIGVDELLPAMVGRG</sequence>
<protein>
    <recommendedName>
        <fullName evidence="2">Luciferase-like domain-containing protein</fullName>
    </recommendedName>
</protein>
<dbReference type="GO" id="GO:0016705">
    <property type="term" value="F:oxidoreductase activity, acting on paired donors, with incorporation or reduction of molecular oxygen"/>
    <property type="evidence" value="ECO:0007669"/>
    <property type="project" value="InterPro"/>
</dbReference>
<dbReference type="PANTHER" id="PTHR43244:SF1">
    <property type="entry name" value="5,10-METHYLENETETRAHYDROMETHANOPTERIN REDUCTASE"/>
    <property type="match status" value="1"/>
</dbReference>
<keyword evidence="4" id="KW-1185">Reference proteome</keyword>
<comment type="caution">
    <text evidence="3">The sequence shown here is derived from an EMBL/GenBank/DDBJ whole genome shotgun (WGS) entry which is preliminary data.</text>
</comment>
<keyword evidence="1" id="KW-0560">Oxidoreductase</keyword>
<dbReference type="InterPro" id="IPR050564">
    <property type="entry name" value="F420-G6PD/mer"/>
</dbReference>
<dbReference type="PANTHER" id="PTHR43244">
    <property type="match status" value="1"/>
</dbReference>